<dbReference type="Proteomes" id="UP000239549">
    <property type="component" value="Unassembled WGS sequence"/>
</dbReference>
<reference evidence="2" key="1">
    <citation type="submission" date="2018-02" db="EMBL/GenBank/DDBJ databases">
        <title>Genome sequence of Desulfocucumis palustris strain NAW-5.</title>
        <authorList>
            <person name="Watanabe M."/>
            <person name="Kojima H."/>
            <person name="Fukui M."/>
        </authorList>
    </citation>
    <scope>NUCLEOTIDE SEQUENCE [LARGE SCALE GENOMIC DNA]</scope>
    <source>
        <strain evidence="2">NAW-5</strain>
    </source>
</reference>
<dbReference type="EMBL" id="BFAV01000141">
    <property type="protein sequence ID" value="GBF34461.1"/>
    <property type="molecule type" value="Genomic_DNA"/>
</dbReference>
<protein>
    <submittedName>
        <fullName evidence="1">Uncharacterized protein</fullName>
    </submittedName>
</protein>
<comment type="caution">
    <text evidence="1">The sequence shown here is derived from an EMBL/GenBank/DDBJ whole genome shotgun (WGS) entry which is preliminary data.</text>
</comment>
<organism evidence="1 2">
    <name type="scientific">Desulfocucumis palustris</name>
    <dbReference type="NCBI Taxonomy" id="1898651"/>
    <lineage>
        <taxon>Bacteria</taxon>
        <taxon>Bacillati</taxon>
        <taxon>Bacillota</taxon>
        <taxon>Clostridia</taxon>
        <taxon>Eubacteriales</taxon>
        <taxon>Desulfocucumaceae</taxon>
        <taxon>Desulfocucumis</taxon>
    </lineage>
</organism>
<sequence>MSKYKSLQDAFRQAFIKSGYLYGRPVLICFKVKQIITGYNYGKKCI</sequence>
<evidence type="ECO:0000313" key="1">
    <source>
        <dbReference type="EMBL" id="GBF34461.1"/>
    </source>
</evidence>
<accession>A0A2L2XKL4</accession>
<proteinExistence type="predicted"/>
<keyword evidence="2" id="KW-1185">Reference proteome</keyword>
<name>A0A2L2XKL4_9FIRM</name>
<dbReference type="AlphaFoldDB" id="A0A2L2XKL4"/>
<evidence type="ECO:0000313" key="2">
    <source>
        <dbReference type="Proteomes" id="UP000239549"/>
    </source>
</evidence>
<gene>
    <name evidence="1" type="ORF">DCCM_3579</name>
</gene>